<dbReference type="CDD" id="cd05274">
    <property type="entry name" value="KR_FAS_SDR_x"/>
    <property type="match status" value="1"/>
</dbReference>
<dbReference type="CDD" id="cd00833">
    <property type="entry name" value="PKS"/>
    <property type="match status" value="1"/>
</dbReference>
<dbReference type="InterPro" id="IPR016035">
    <property type="entry name" value="Acyl_Trfase/lysoPLipase"/>
</dbReference>
<dbReference type="Gene3D" id="3.40.50.720">
    <property type="entry name" value="NAD(P)-binding Rossmann-like Domain"/>
    <property type="match status" value="1"/>
</dbReference>
<dbReference type="SUPFAM" id="SSF52777">
    <property type="entry name" value="CoA-dependent acyltransferases"/>
    <property type="match status" value="2"/>
</dbReference>
<dbReference type="Pfam" id="PF00668">
    <property type="entry name" value="Condensation"/>
    <property type="match status" value="1"/>
</dbReference>
<dbReference type="OrthoDB" id="329835at2759"/>
<dbReference type="PANTHER" id="PTHR43775:SF20">
    <property type="entry name" value="HYBRID PKS-NRPS SYNTHETASE APDA"/>
    <property type="match status" value="1"/>
</dbReference>
<dbReference type="PROSITE" id="PS52019">
    <property type="entry name" value="PKS_MFAS_DH"/>
    <property type="match status" value="1"/>
</dbReference>
<dbReference type="InterPro" id="IPR020841">
    <property type="entry name" value="PKS_Beta-ketoAc_synthase_dom"/>
</dbReference>
<evidence type="ECO:0000256" key="6">
    <source>
        <dbReference type="PROSITE-ProRule" id="PRU01363"/>
    </source>
</evidence>
<dbReference type="GO" id="GO:0006633">
    <property type="term" value="P:fatty acid biosynthetic process"/>
    <property type="evidence" value="ECO:0007669"/>
    <property type="project" value="InterPro"/>
</dbReference>
<evidence type="ECO:0000256" key="1">
    <source>
        <dbReference type="ARBA" id="ARBA00022450"/>
    </source>
</evidence>
<proteinExistence type="predicted"/>
<dbReference type="InterPro" id="IPR049551">
    <property type="entry name" value="PKS_DH_C"/>
</dbReference>
<dbReference type="InterPro" id="IPR049552">
    <property type="entry name" value="PKS_DH_N"/>
</dbReference>
<dbReference type="SUPFAM" id="SSF52151">
    <property type="entry name" value="FabD/lysophospholipase-like"/>
    <property type="match status" value="1"/>
</dbReference>
<dbReference type="InterPro" id="IPR036291">
    <property type="entry name" value="NAD(P)-bd_dom_sf"/>
</dbReference>
<evidence type="ECO:0000256" key="2">
    <source>
        <dbReference type="ARBA" id="ARBA00022553"/>
    </source>
</evidence>
<feature type="compositionally biased region" description="Low complexity" evidence="7">
    <location>
        <begin position="2509"/>
        <end position="2522"/>
    </location>
</feature>
<dbReference type="GO" id="GO:0016874">
    <property type="term" value="F:ligase activity"/>
    <property type="evidence" value="ECO:0007669"/>
    <property type="project" value="UniProtKB-KW"/>
</dbReference>
<dbReference type="Gene3D" id="3.40.50.150">
    <property type="entry name" value="Vaccinia Virus protein VP39"/>
    <property type="match status" value="1"/>
</dbReference>
<dbReference type="GO" id="GO:0031177">
    <property type="term" value="F:phosphopantetheine binding"/>
    <property type="evidence" value="ECO:0007669"/>
    <property type="project" value="InterPro"/>
</dbReference>
<dbReference type="SMART" id="SM00822">
    <property type="entry name" value="PKS_KR"/>
    <property type="match status" value="1"/>
</dbReference>
<dbReference type="InterPro" id="IPR032821">
    <property type="entry name" value="PKS_assoc"/>
</dbReference>
<dbReference type="PANTHER" id="PTHR43775">
    <property type="entry name" value="FATTY ACID SYNTHASE"/>
    <property type="match status" value="1"/>
</dbReference>
<dbReference type="GO" id="GO:0030639">
    <property type="term" value="P:polyketide biosynthetic process"/>
    <property type="evidence" value="ECO:0007669"/>
    <property type="project" value="UniProtKB-ARBA"/>
</dbReference>
<dbReference type="Pfam" id="PF21089">
    <property type="entry name" value="PKS_DH_N"/>
    <property type="match status" value="1"/>
</dbReference>
<dbReference type="InterPro" id="IPR020806">
    <property type="entry name" value="PKS_PP-bd"/>
</dbReference>
<dbReference type="GO" id="GO:0004312">
    <property type="term" value="F:fatty acid synthase activity"/>
    <property type="evidence" value="ECO:0007669"/>
    <property type="project" value="TreeGrafter"/>
</dbReference>
<dbReference type="InterPro" id="IPR050091">
    <property type="entry name" value="PKS_NRPS_Biosynth_Enz"/>
</dbReference>
<keyword evidence="5" id="KW-0511">Multifunctional enzyme</keyword>
<dbReference type="InterPro" id="IPR036736">
    <property type="entry name" value="ACP-like_sf"/>
</dbReference>
<feature type="domain" description="PKS/mFAS DH" evidence="10">
    <location>
        <begin position="955"/>
        <end position="1265"/>
    </location>
</feature>
<dbReference type="Pfam" id="PF08241">
    <property type="entry name" value="Methyltransf_11"/>
    <property type="match status" value="1"/>
</dbReference>
<accession>A0A6A5ZJX3</accession>
<dbReference type="InterPro" id="IPR057326">
    <property type="entry name" value="KR_dom"/>
</dbReference>
<feature type="domain" description="Ketosynthase family 3 (KS3)" evidence="9">
    <location>
        <begin position="6"/>
        <end position="440"/>
    </location>
</feature>
<dbReference type="InterPro" id="IPR013216">
    <property type="entry name" value="Methyltransf_11"/>
</dbReference>
<evidence type="ECO:0000256" key="3">
    <source>
        <dbReference type="ARBA" id="ARBA00022598"/>
    </source>
</evidence>
<dbReference type="PROSITE" id="PS00012">
    <property type="entry name" value="PHOSPHOPANTETHEINE"/>
    <property type="match status" value="1"/>
</dbReference>
<dbReference type="Gene3D" id="3.30.70.3290">
    <property type="match status" value="1"/>
</dbReference>
<gene>
    <name evidence="11" type="ORF">BDV96DRAFT_642451</name>
</gene>
<dbReference type="Gene3D" id="1.10.1200.10">
    <property type="entry name" value="ACP-like"/>
    <property type="match status" value="1"/>
</dbReference>
<dbReference type="InterPro" id="IPR014030">
    <property type="entry name" value="Ketoacyl_synth_N"/>
</dbReference>
<dbReference type="GO" id="GO:0008757">
    <property type="term" value="F:S-adenosylmethionine-dependent methyltransferase activity"/>
    <property type="evidence" value="ECO:0007669"/>
    <property type="project" value="InterPro"/>
</dbReference>
<dbReference type="InterPro" id="IPR042104">
    <property type="entry name" value="PKS_dehydratase_sf"/>
</dbReference>
<dbReference type="InterPro" id="IPR049900">
    <property type="entry name" value="PKS_mFAS_DH"/>
</dbReference>
<feature type="region of interest" description="C-terminal hotdog fold" evidence="6">
    <location>
        <begin position="1106"/>
        <end position="1265"/>
    </location>
</feature>
<dbReference type="FunFam" id="3.40.47.10:FF:000019">
    <property type="entry name" value="Polyketide synthase type I"/>
    <property type="match status" value="1"/>
</dbReference>
<keyword evidence="12" id="KW-1185">Reference proteome</keyword>
<feature type="domain" description="Carrier" evidence="8">
    <location>
        <begin position="2372"/>
        <end position="2450"/>
    </location>
</feature>
<dbReference type="InterPro" id="IPR006162">
    <property type="entry name" value="Ppantetheine_attach_site"/>
</dbReference>
<dbReference type="Pfam" id="PF14765">
    <property type="entry name" value="PS-DH"/>
    <property type="match status" value="1"/>
</dbReference>
<dbReference type="Pfam" id="PF08659">
    <property type="entry name" value="KR"/>
    <property type="match status" value="1"/>
</dbReference>
<dbReference type="Gene3D" id="3.30.559.10">
    <property type="entry name" value="Chloramphenicol acetyltransferase-like domain"/>
    <property type="match status" value="1"/>
</dbReference>
<dbReference type="InterPro" id="IPR018201">
    <property type="entry name" value="Ketoacyl_synth_AS"/>
</dbReference>
<evidence type="ECO:0000256" key="7">
    <source>
        <dbReference type="SAM" id="MobiDB-lite"/>
    </source>
</evidence>
<dbReference type="InterPro" id="IPR020807">
    <property type="entry name" value="PKS_DH"/>
</dbReference>
<dbReference type="Pfam" id="PF02801">
    <property type="entry name" value="Ketoacyl-synt_C"/>
    <property type="match status" value="1"/>
</dbReference>
<keyword evidence="4" id="KW-0808">Transferase</keyword>
<sequence>MGSTPLEPIAIIGAGCRFPGQADSPSRLWDLLQNPVDLSKRIPDDRFNPTTFFNEDGEHHGASNVDKGYFLEENIREFDASFFNIAPKEAETIDPQHRILLETVYEGLDDAGLSMQKLQGSNTSVYVGCMTMDYYDMQYRDPQLSSQYVATGTASSILSNRVSYFYNWSGPSMTIDTACSSSLVAVHLAVQSLRSGESSLACAAGANLILGPERFIAQSSLHMLSPTGKSRMWDEGADGYARGEGIACVFLKKLSDALADGDHIDGIIRETGVNSDGRSKGITMPSSAAQAQLIRETYARAGLNPCLQNDRPQVFEAHGTGTQAGDPREANAISSSFFAGAERSELDQKLIVGSIKTIIGHTEGAAGLAGVIKMLVAMKHRTVPPNQHLVKLNPSVEPFYGHLHIPTSCMPWPNTHGGPMRASVNSFGFGGTNAHAILESFSYSRKDLARWMPSVEATNTTKALNTLPSIAGTPLLITGMTDKALRANAKSLLTVLQTCDDDDFACIIWTLRHRRSHLPVRSSISGVNREQIVAALERRLGHGGPSAEFGLRSKNVSRSSAKILGVFTGQGAQWATMARSLLASPLFARTLQQLQAHLDALPDPPSWSIVEQLQADAAVSRLNEAALSQPLCTCLQIALIEMLRESGVNFHTVVGHSSGEIGAAYAAGLLSARDAVCIAYYRGVHAKLAQGPEGRPGGMLAIGLGIEEAQAFCAQSQYRSRLAVAASNSSTSATLSGDLDAVQEAFQDCSNQGLFARPLKVDTAYHSMHMYPCSQPYLDSLDACGVTPLTSPTPSAPRWFSSVTGVSAHIAVEMLSGTYWRDNMCQPVLFAEATSNACAENGPFDLIMEVGPHPALKGPTLQTVKSLFGSNTPYTGTLDRTKNDMMAFSEAIASVWTHLGGNVVDLKCSDELFGSMESTTSIARGLPSYSWDHSQPYWRAFRVNRQFLNRTRRPHELLGIRTNDDTENEMRWRNILKPDEIKWLHGHRFQGQIIVPAAAYCIMAFEAAKAMAGNETYQVIELQDVNIASAITMRDDSAGIEVIFTLKHVAASTSSDGSLEAEFILQSGPVDSDRPLKTSVSGRVLVTLGELDAHILPSHKAEEEELRAVDIDEFYDYMQDIGLSYTGPFRSITNARRRYNRAHVTMPKRSPEDTTSLPVSPALLDSCLQAGFIAYSAPGDQALWTPFLPKYIKSIKFNSFCCESRTGSRGTSTLDVEAYVTGFDGTNRKEAAKITSDIEIYNEKGQMEFLLEGVVVASFSKGSEADDRELYLKTVWKPDALNDLADTQPYSIQQCAQLLELESMAKSFLKKIRSRVINGSTPEVAQIVSKLAARLDLTSSDRALVSDGVLDPLPERTILTITGENLSSLWQIEAGLVRSSIDNELLHQYFTKSITSQWASFQLQKTLAHIAHRYARINILEISNGYGSFADAVTSQLGRSFATYTACAPSIESLSHIQSTADPRVLSRTFAFEEAFSEQGLRENFYDVVIVNDFLHAAASPDLALRGFRGLMRPGSYLILAEPTSQLLYPTVIACGLSDLWPEESARNRFGRDSSISIIDKQLVEASLSGVTHVSFDTGDAQSHTASLIVSQAVEEVTEKLQCPLNSRDYNTSQGALLIIGGSQLGTAKLARKVTSFLQFWEAGIIQADTFEELDSQLLSNVDLALVLADLDSNVLEDLSEQALSSMQSLFGKVKTILWITSGANESNPYHSATTGLGRAVWGEQAELRLQFLDIDNPVEHSIFIVEALLRLKISGSEAYAEAKPLWTTERELIFRNGKLLIPRMFPDTERNQRLNSQRRVIRSAIDLNAEVVELKSTADAPLVPHQGTPISLLAVASTDHILIKVKRSSSVSVEFHELGRLWLVSGTTMTSGEEILAFAPKNASVVSVSRQMMKNIASESSLSIFDKVMLALLGETFASCDWNSGIALYDPDEQSACLIGDLCQSQSIPILKITSSRATAAADKSWVYLNVRMTSLRSAKRALKSFQNIIDFSTDKVFTCSDLAVELGTGFHVRHISANILDSRVTPALALEQAMNAGCSWEADICTTLDIRELDTHFHPSPFLALGWSRAGSIDLDVHPAGLQLSFPPNKSYLLVGLTGELGESIARYMFEHGARHFTISSRNPSKNIDWVRDLNERGASVQVRAMNVFLRTDAERVRDEMLSAGIPIGGVINGAMVLSDGLFESMSLESFQTAMRPKAEGSAILDQVFNMPDLDLFIFLSSLSCIVGNPGQSNYAAANMYMVGLAAQRRKRNLAASCLDIGMMMGIGFVRRSGQEATIYGNLRRQGYLVESEVDFLESFAEAVLASKEGDPHIITGLDRLPLDSSSRYKWYSEPKFSHHSLDRGIDLTEDIVNASESTLQQIRASTTVEDATGIISRAMAAHIEVMLGLSADSLDVTMPLIELGIDSLVAVELRSWVFKETGQDLPVLDIMGDGSVSSISTKLAPSARATVGNGVDAVPTVIVEAASAPVELPRKPIRTQEPPTGADSNFPSSRSSSSMDTIEGLTASSTTSEGSTSISEPDVVQTAPKTLSRQLKTEHWHELLFDTVEDIALAQMRFWNLGDINGTTTDHNVTIAYRLAGEISPARLERAIGLTLARHSIFRSSFLLNVENESGQQAVGHHSRFWLRHEECSNDQETISRHIHASAARPFSIANGDTLHADLLHHGGASYTLVFVYHNIIMDGMSWGVFMEDITSFYSNLELQKSAPGQFTDAVALQKKWLTGEEAQRRRSYWKQELEDAQTSLPLLPMAKVNKRDELSHPPGIIERSMYTDKRVAAAVKQCASECQVSSFHLHLAVMQTIMHLMECNDFALGIMDAGRTDMAHVGTVGVFTDYLPLRFTRDATLPFHTMLANTKAKVFAALGHALPFEIIKQTALPSDSIQDQDTPPFFQVVVNYRLGALRKTSLGGVVLELDTLIESKLPFDMMMTIDEDASEDTLGLTLSMRDYMFGEDALEWFMQLYVRLLEVYARDPGMSAEQALVSVHAGA</sequence>
<protein>
    <submittedName>
        <fullName evidence="11">Uncharacterized protein</fullName>
    </submittedName>
</protein>
<dbReference type="GO" id="GO:0004315">
    <property type="term" value="F:3-oxoacyl-[acyl-carrier-protein] synthase activity"/>
    <property type="evidence" value="ECO:0007669"/>
    <property type="project" value="InterPro"/>
</dbReference>
<evidence type="ECO:0000256" key="4">
    <source>
        <dbReference type="ARBA" id="ARBA00022679"/>
    </source>
</evidence>
<dbReference type="InterPro" id="IPR014031">
    <property type="entry name" value="Ketoacyl_synth_C"/>
</dbReference>
<name>A0A6A5ZJX3_9PLEO</name>
<keyword evidence="2" id="KW-0597">Phosphoprotein</keyword>
<feature type="region of interest" description="N-terminal hotdog fold" evidence="6">
    <location>
        <begin position="955"/>
        <end position="1091"/>
    </location>
</feature>
<evidence type="ECO:0000259" key="8">
    <source>
        <dbReference type="PROSITE" id="PS50075"/>
    </source>
</evidence>
<dbReference type="Pfam" id="PF00550">
    <property type="entry name" value="PP-binding"/>
    <property type="match status" value="1"/>
</dbReference>
<dbReference type="Gene3D" id="3.10.129.110">
    <property type="entry name" value="Polyketide synthase dehydratase"/>
    <property type="match status" value="1"/>
</dbReference>
<dbReference type="InterPro" id="IPR001227">
    <property type="entry name" value="Ac_transferase_dom_sf"/>
</dbReference>
<dbReference type="Pfam" id="PF16197">
    <property type="entry name" value="KAsynt_C_assoc"/>
    <property type="match status" value="1"/>
</dbReference>
<dbReference type="InterPro" id="IPR001242">
    <property type="entry name" value="Condensation_dom"/>
</dbReference>
<keyword evidence="3" id="KW-0436">Ligase</keyword>
<dbReference type="InterPro" id="IPR013968">
    <property type="entry name" value="PKS_KR"/>
</dbReference>
<dbReference type="SUPFAM" id="SSF53335">
    <property type="entry name" value="S-adenosyl-L-methionine-dependent methyltransferases"/>
    <property type="match status" value="1"/>
</dbReference>
<dbReference type="InterPro" id="IPR014043">
    <property type="entry name" value="Acyl_transferase_dom"/>
</dbReference>
<dbReference type="SUPFAM" id="SSF55048">
    <property type="entry name" value="Probable ACP-binding domain of malonyl-CoA ACP transacylase"/>
    <property type="match status" value="1"/>
</dbReference>
<dbReference type="Pfam" id="PF23114">
    <property type="entry name" value="NAD-bd_HRPKS_sdrA"/>
    <property type="match status" value="1"/>
</dbReference>
<dbReference type="SMART" id="SM00826">
    <property type="entry name" value="PKS_DH"/>
    <property type="match status" value="1"/>
</dbReference>
<dbReference type="Gene3D" id="3.30.559.30">
    <property type="entry name" value="Nonribosomal peptide synthetase, condensation domain"/>
    <property type="match status" value="1"/>
</dbReference>
<dbReference type="SUPFAM" id="SSF47336">
    <property type="entry name" value="ACP-like"/>
    <property type="match status" value="1"/>
</dbReference>
<dbReference type="Gene3D" id="3.40.47.10">
    <property type="match status" value="1"/>
</dbReference>
<dbReference type="Pfam" id="PF00698">
    <property type="entry name" value="Acyl_transf_1"/>
    <property type="match status" value="1"/>
</dbReference>
<reference evidence="11" key="1">
    <citation type="journal article" date="2020" name="Stud. Mycol.">
        <title>101 Dothideomycetes genomes: a test case for predicting lifestyles and emergence of pathogens.</title>
        <authorList>
            <person name="Haridas S."/>
            <person name="Albert R."/>
            <person name="Binder M."/>
            <person name="Bloem J."/>
            <person name="Labutti K."/>
            <person name="Salamov A."/>
            <person name="Andreopoulos B."/>
            <person name="Baker S."/>
            <person name="Barry K."/>
            <person name="Bills G."/>
            <person name="Bluhm B."/>
            <person name="Cannon C."/>
            <person name="Castanera R."/>
            <person name="Culley D."/>
            <person name="Daum C."/>
            <person name="Ezra D."/>
            <person name="Gonzalez J."/>
            <person name="Henrissat B."/>
            <person name="Kuo A."/>
            <person name="Liang C."/>
            <person name="Lipzen A."/>
            <person name="Lutzoni F."/>
            <person name="Magnuson J."/>
            <person name="Mondo S."/>
            <person name="Nolan M."/>
            <person name="Ohm R."/>
            <person name="Pangilinan J."/>
            <person name="Park H.-J."/>
            <person name="Ramirez L."/>
            <person name="Alfaro M."/>
            <person name="Sun H."/>
            <person name="Tritt A."/>
            <person name="Yoshinaga Y."/>
            <person name="Zwiers L.-H."/>
            <person name="Turgeon B."/>
            <person name="Goodwin S."/>
            <person name="Spatafora J."/>
            <person name="Crous P."/>
            <person name="Grigoriev I."/>
        </authorList>
    </citation>
    <scope>NUCLEOTIDE SEQUENCE</scope>
    <source>
        <strain evidence="11">CBS 627.86</strain>
    </source>
</reference>
<dbReference type="InterPro" id="IPR029063">
    <property type="entry name" value="SAM-dependent_MTases_sf"/>
</dbReference>
<keyword evidence="1" id="KW-0596">Phosphopantetheine</keyword>
<dbReference type="PROSITE" id="PS00606">
    <property type="entry name" value="KS3_1"/>
    <property type="match status" value="1"/>
</dbReference>
<feature type="region of interest" description="Disordered" evidence="7">
    <location>
        <begin position="2475"/>
        <end position="2528"/>
    </location>
</feature>
<evidence type="ECO:0000313" key="12">
    <source>
        <dbReference type="Proteomes" id="UP000799770"/>
    </source>
</evidence>
<evidence type="ECO:0000313" key="11">
    <source>
        <dbReference type="EMBL" id="KAF2119426.1"/>
    </source>
</evidence>
<dbReference type="Proteomes" id="UP000799770">
    <property type="component" value="Unassembled WGS sequence"/>
</dbReference>
<dbReference type="InterPro" id="IPR056501">
    <property type="entry name" value="NAD-bd_HRPKS_sdrA"/>
</dbReference>
<dbReference type="InterPro" id="IPR016039">
    <property type="entry name" value="Thiolase-like"/>
</dbReference>
<dbReference type="Gene3D" id="3.40.366.10">
    <property type="entry name" value="Malonyl-Coenzyme A Acyl Carrier Protein, domain 2"/>
    <property type="match status" value="1"/>
</dbReference>
<organism evidence="11 12">
    <name type="scientific">Lophiotrema nucula</name>
    <dbReference type="NCBI Taxonomy" id="690887"/>
    <lineage>
        <taxon>Eukaryota</taxon>
        <taxon>Fungi</taxon>
        <taxon>Dikarya</taxon>
        <taxon>Ascomycota</taxon>
        <taxon>Pezizomycotina</taxon>
        <taxon>Dothideomycetes</taxon>
        <taxon>Pleosporomycetidae</taxon>
        <taxon>Pleosporales</taxon>
        <taxon>Lophiotremataceae</taxon>
        <taxon>Lophiotrema</taxon>
    </lineage>
</organism>
<dbReference type="EMBL" id="ML977315">
    <property type="protein sequence ID" value="KAF2119426.1"/>
    <property type="molecule type" value="Genomic_DNA"/>
</dbReference>
<evidence type="ECO:0000259" key="10">
    <source>
        <dbReference type="PROSITE" id="PS52019"/>
    </source>
</evidence>
<evidence type="ECO:0000256" key="5">
    <source>
        <dbReference type="ARBA" id="ARBA00023268"/>
    </source>
</evidence>
<dbReference type="SMART" id="SM00825">
    <property type="entry name" value="PKS_KS"/>
    <property type="match status" value="1"/>
</dbReference>
<dbReference type="SMART" id="SM00827">
    <property type="entry name" value="PKS_AT"/>
    <property type="match status" value="1"/>
</dbReference>
<dbReference type="SMART" id="SM00823">
    <property type="entry name" value="PKS_PP"/>
    <property type="match status" value="1"/>
</dbReference>
<evidence type="ECO:0000259" key="9">
    <source>
        <dbReference type="PROSITE" id="PS52004"/>
    </source>
</evidence>
<dbReference type="InterPro" id="IPR023213">
    <property type="entry name" value="CAT-like_dom_sf"/>
</dbReference>
<dbReference type="Pfam" id="PF00109">
    <property type="entry name" value="ketoacyl-synt"/>
    <property type="match status" value="1"/>
</dbReference>
<dbReference type="InterPro" id="IPR016036">
    <property type="entry name" value="Malonyl_transacylase_ACP-bd"/>
</dbReference>
<dbReference type="SUPFAM" id="SSF51735">
    <property type="entry name" value="NAD(P)-binding Rossmann-fold domains"/>
    <property type="match status" value="1"/>
</dbReference>
<feature type="active site" description="Proton donor; for dehydratase activity" evidence="6">
    <location>
        <position position="1165"/>
    </location>
</feature>
<dbReference type="PROSITE" id="PS50075">
    <property type="entry name" value="CARRIER"/>
    <property type="match status" value="1"/>
</dbReference>
<dbReference type="InterPro" id="IPR009081">
    <property type="entry name" value="PP-bd_ACP"/>
</dbReference>
<dbReference type="PROSITE" id="PS52004">
    <property type="entry name" value="KS3_2"/>
    <property type="match status" value="1"/>
</dbReference>
<dbReference type="SUPFAM" id="SSF53901">
    <property type="entry name" value="Thiolase-like"/>
    <property type="match status" value="1"/>
</dbReference>
<feature type="active site" description="Proton acceptor; for dehydratase activity" evidence="6">
    <location>
        <position position="987"/>
    </location>
</feature>